<proteinExistence type="predicted"/>
<protein>
    <submittedName>
        <fullName evidence="1">Uncharacterized protein</fullName>
    </submittedName>
</protein>
<name>B9G398_ORYSJ</name>
<gene>
    <name evidence="1" type="ORF">OsJ_29147</name>
</gene>
<dbReference type="AlphaFoldDB" id="B9G398"/>
<dbReference type="Proteomes" id="UP000007752">
    <property type="component" value="Chromosome 9"/>
</dbReference>
<reference evidence="1" key="2">
    <citation type="submission" date="2008-12" db="EMBL/GenBank/DDBJ databases">
        <title>Improved gene annotation of the rice (Oryza sativa) genomes.</title>
        <authorList>
            <person name="Wang J."/>
            <person name="Li R."/>
            <person name="Fan W."/>
            <person name="Huang Q."/>
            <person name="Zhang J."/>
            <person name="Zhou Y."/>
            <person name="Hu Y."/>
            <person name="Zi S."/>
            <person name="Li J."/>
            <person name="Ni P."/>
            <person name="Zheng H."/>
            <person name="Zhang Y."/>
            <person name="Zhao M."/>
            <person name="Hao Q."/>
            <person name="McDermott J."/>
            <person name="Samudrala R."/>
            <person name="Kristiansen K."/>
            <person name="Wong G.K.-S."/>
        </authorList>
    </citation>
    <scope>NUCLEOTIDE SEQUENCE</scope>
</reference>
<reference evidence="1" key="1">
    <citation type="journal article" date="2005" name="PLoS Biol.">
        <title>The genomes of Oryza sativa: a history of duplications.</title>
        <authorList>
            <person name="Yu J."/>
            <person name="Wang J."/>
            <person name="Lin W."/>
            <person name="Li S."/>
            <person name="Li H."/>
            <person name="Zhou J."/>
            <person name="Ni P."/>
            <person name="Dong W."/>
            <person name="Hu S."/>
            <person name="Zeng C."/>
            <person name="Zhang J."/>
            <person name="Zhang Y."/>
            <person name="Li R."/>
            <person name="Xu Z."/>
            <person name="Li S."/>
            <person name="Li X."/>
            <person name="Zheng H."/>
            <person name="Cong L."/>
            <person name="Lin L."/>
            <person name="Yin J."/>
            <person name="Geng J."/>
            <person name="Li G."/>
            <person name="Shi J."/>
            <person name="Liu J."/>
            <person name="Lv H."/>
            <person name="Li J."/>
            <person name="Wang J."/>
            <person name="Deng Y."/>
            <person name="Ran L."/>
            <person name="Shi X."/>
            <person name="Wang X."/>
            <person name="Wu Q."/>
            <person name="Li C."/>
            <person name="Ren X."/>
            <person name="Wang J."/>
            <person name="Wang X."/>
            <person name="Li D."/>
            <person name="Liu D."/>
            <person name="Zhang X."/>
            <person name="Ji Z."/>
            <person name="Zhao W."/>
            <person name="Sun Y."/>
            <person name="Zhang Z."/>
            <person name="Bao J."/>
            <person name="Han Y."/>
            <person name="Dong L."/>
            <person name="Ji J."/>
            <person name="Chen P."/>
            <person name="Wu S."/>
            <person name="Liu J."/>
            <person name="Xiao Y."/>
            <person name="Bu D."/>
            <person name="Tan J."/>
            <person name="Yang L."/>
            <person name="Ye C."/>
            <person name="Zhang J."/>
            <person name="Xu J."/>
            <person name="Zhou Y."/>
            <person name="Yu Y."/>
            <person name="Zhang B."/>
            <person name="Zhuang S."/>
            <person name="Wei H."/>
            <person name="Liu B."/>
            <person name="Lei M."/>
            <person name="Yu H."/>
            <person name="Li Y."/>
            <person name="Xu H."/>
            <person name="Wei S."/>
            <person name="He X."/>
            <person name="Fang L."/>
            <person name="Zhang Z."/>
            <person name="Zhang Y."/>
            <person name="Huang X."/>
            <person name="Su Z."/>
            <person name="Tong W."/>
            <person name="Li J."/>
            <person name="Tong Z."/>
            <person name="Li S."/>
            <person name="Ye J."/>
            <person name="Wang L."/>
            <person name="Fang L."/>
            <person name="Lei T."/>
            <person name="Chen C."/>
            <person name="Chen H."/>
            <person name="Xu Z."/>
            <person name="Li H."/>
            <person name="Huang H."/>
            <person name="Zhang F."/>
            <person name="Xu H."/>
            <person name="Li N."/>
            <person name="Zhao C."/>
            <person name="Li S."/>
            <person name="Dong L."/>
            <person name="Huang Y."/>
            <person name="Li L."/>
            <person name="Xi Y."/>
            <person name="Qi Q."/>
            <person name="Li W."/>
            <person name="Zhang B."/>
            <person name="Hu W."/>
            <person name="Zhang Y."/>
            <person name="Tian X."/>
            <person name="Jiao Y."/>
            <person name="Liang X."/>
            <person name="Jin J."/>
            <person name="Gao L."/>
            <person name="Zheng W."/>
            <person name="Hao B."/>
            <person name="Liu S."/>
            <person name="Wang W."/>
            <person name="Yuan L."/>
            <person name="Cao M."/>
            <person name="McDermott J."/>
            <person name="Samudrala R."/>
            <person name="Wang J."/>
            <person name="Wong G.K."/>
            <person name="Yang H."/>
        </authorList>
    </citation>
    <scope>NUCLEOTIDE SEQUENCE [LARGE SCALE GENOMIC DNA]</scope>
</reference>
<accession>B9G398</accession>
<sequence>MVGISVALVRRRLRPRLPWPLSPALVAMAAGPPLSSSSPHSSPASELVVALTRRGYLGRGPRPRWLQPPPLWFSSSPVAYIHHGNRRHSRMCILRPSSSPTSAAAAALICGRLVRHCHRRLTVVCVRCNHRLGLRPPWPLSSHASTAAAALVCISHAAVVVIVACVRVVVASPLSSASAMMDRRRHHLSPTVCLPHRSIAVVTMAYIRHGHSKTRNLLHIAIYNINYIRDLFTEKYFNDKSVPGIGHIIYSP</sequence>
<dbReference type="EMBL" id="CM000146">
    <property type="protein sequence ID" value="EEE69595.1"/>
    <property type="molecule type" value="Genomic_DNA"/>
</dbReference>
<evidence type="ECO:0000313" key="1">
    <source>
        <dbReference type="EMBL" id="EEE69595.1"/>
    </source>
</evidence>
<organism evidence="1">
    <name type="scientific">Oryza sativa subsp. japonica</name>
    <name type="common">Rice</name>
    <dbReference type="NCBI Taxonomy" id="39947"/>
    <lineage>
        <taxon>Eukaryota</taxon>
        <taxon>Viridiplantae</taxon>
        <taxon>Streptophyta</taxon>
        <taxon>Embryophyta</taxon>
        <taxon>Tracheophyta</taxon>
        <taxon>Spermatophyta</taxon>
        <taxon>Magnoliopsida</taxon>
        <taxon>Liliopsida</taxon>
        <taxon>Poales</taxon>
        <taxon>Poaceae</taxon>
        <taxon>BOP clade</taxon>
        <taxon>Oryzoideae</taxon>
        <taxon>Oryzeae</taxon>
        <taxon>Oryzinae</taxon>
        <taxon>Oryza</taxon>
        <taxon>Oryza sativa</taxon>
    </lineage>
</organism>